<dbReference type="Pfam" id="PF23231">
    <property type="entry name" value="HAT_Syf1_CNRKL1_C"/>
    <property type="match status" value="1"/>
</dbReference>
<dbReference type="InterPro" id="IPR003107">
    <property type="entry name" value="HAT"/>
</dbReference>
<feature type="domain" description="S1 motif" evidence="6">
    <location>
        <begin position="289"/>
        <end position="355"/>
    </location>
</feature>
<feature type="region of interest" description="Disordered" evidence="5">
    <location>
        <begin position="887"/>
        <end position="994"/>
    </location>
</feature>
<dbReference type="Pfam" id="PF02170">
    <property type="entry name" value="PAZ"/>
    <property type="match status" value="1"/>
</dbReference>
<evidence type="ECO:0000256" key="1">
    <source>
        <dbReference type="ARBA" id="ARBA00004604"/>
    </source>
</evidence>
<dbReference type="InterPro" id="IPR045209">
    <property type="entry name" value="Rrp5"/>
</dbReference>
<evidence type="ECO:0000313" key="8">
    <source>
        <dbReference type="EMBL" id="CAL8078422.1"/>
    </source>
</evidence>
<evidence type="ECO:0000256" key="2">
    <source>
        <dbReference type="ARBA" id="ARBA00022552"/>
    </source>
</evidence>
<dbReference type="InterPro" id="IPR003100">
    <property type="entry name" value="PAZ_dom"/>
</dbReference>
<dbReference type="Gene3D" id="2.170.260.10">
    <property type="entry name" value="paz domain"/>
    <property type="match status" value="1"/>
</dbReference>
<gene>
    <name evidence="8" type="ORF">ODALV1_LOCUS4090</name>
</gene>
<dbReference type="Gene3D" id="1.25.40.10">
    <property type="entry name" value="Tetratricopeptide repeat domain"/>
    <property type="match status" value="1"/>
</dbReference>
<accession>A0ABP1PV04</accession>
<feature type="domain" description="S1 motif" evidence="6">
    <location>
        <begin position="553"/>
        <end position="622"/>
    </location>
</feature>
<feature type="compositionally biased region" description="Acidic residues" evidence="5">
    <location>
        <begin position="967"/>
        <end position="979"/>
    </location>
</feature>
<feature type="domain" description="S1 motif" evidence="6">
    <location>
        <begin position="374"/>
        <end position="448"/>
    </location>
</feature>
<feature type="domain" description="S1 motif" evidence="6">
    <location>
        <begin position="86"/>
        <end position="176"/>
    </location>
</feature>
<dbReference type="SMART" id="SM00316">
    <property type="entry name" value="S1"/>
    <property type="match status" value="5"/>
</dbReference>
<dbReference type="PANTHER" id="PTHR23270:SF10">
    <property type="entry name" value="PROTEIN RRP5 HOMOLOG"/>
    <property type="match status" value="1"/>
</dbReference>
<keyword evidence="4" id="KW-0539">Nucleus</keyword>
<feature type="region of interest" description="Disordered" evidence="5">
    <location>
        <begin position="1"/>
        <end position="50"/>
    </location>
</feature>
<dbReference type="SUPFAM" id="SSF101690">
    <property type="entry name" value="PAZ domain"/>
    <property type="match status" value="1"/>
</dbReference>
<dbReference type="InterPro" id="IPR012340">
    <property type="entry name" value="NA-bd_OB-fold"/>
</dbReference>
<evidence type="ECO:0000256" key="3">
    <source>
        <dbReference type="ARBA" id="ARBA00022737"/>
    </source>
</evidence>
<dbReference type="Proteomes" id="UP001642540">
    <property type="component" value="Unassembled WGS sequence"/>
</dbReference>
<keyword evidence="2" id="KW-0698">rRNA processing</keyword>
<dbReference type="InterPro" id="IPR011990">
    <property type="entry name" value="TPR-like_helical_dom_sf"/>
</dbReference>
<dbReference type="EMBL" id="CAXLJM020000013">
    <property type="protein sequence ID" value="CAL8078422.1"/>
    <property type="molecule type" value="Genomic_DNA"/>
</dbReference>
<feature type="region of interest" description="Disordered" evidence="5">
    <location>
        <begin position="1107"/>
        <end position="1148"/>
    </location>
</feature>
<evidence type="ECO:0000256" key="5">
    <source>
        <dbReference type="SAM" id="MobiDB-lite"/>
    </source>
</evidence>
<keyword evidence="9" id="KW-1185">Reference proteome</keyword>
<proteinExistence type="predicted"/>
<feature type="compositionally biased region" description="Basic residues" evidence="5">
    <location>
        <begin position="924"/>
        <end position="933"/>
    </location>
</feature>
<dbReference type="SUPFAM" id="SSF48452">
    <property type="entry name" value="TPR-like"/>
    <property type="match status" value="2"/>
</dbReference>
<evidence type="ECO:0000313" key="9">
    <source>
        <dbReference type="Proteomes" id="UP001642540"/>
    </source>
</evidence>
<dbReference type="SUPFAM" id="SSF50249">
    <property type="entry name" value="Nucleic acid-binding proteins"/>
    <property type="match status" value="5"/>
</dbReference>
<protein>
    <recommendedName>
        <fullName evidence="10">Protein RRP5</fullName>
    </recommendedName>
</protein>
<feature type="compositionally biased region" description="Polar residues" evidence="5">
    <location>
        <begin position="35"/>
        <end position="48"/>
    </location>
</feature>
<feature type="compositionally biased region" description="Basic and acidic residues" evidence="5">
    <location>
        <begin position="954"/>
        <end position="966"/>
    </location>
</feature>
<evidence type="ECO:0000256" key="4">
    <source>
        <dbReference type="ARBA" id="ARBA00023242"/>
    </source>
</evidence>
<dbReference type="PROSITE" id="PS50126">
    <property type="entry name" value="S1"/>
    <property type="match status" value="5"/>
</dbReference>
<dbReference type="SMART" id="SM00386">
    <property type="entry name" value="HAT"/>
    <property type="match status" value="5"/>
</dbReference>
<comment type="subcellular location">
    <subcellularLocation>
        <location evidence="1">Nucleus</location>
        <location evidence="1">Nucleolus</location>
    </subcellularLocation>
</comment>
<organism evidence="8 9">
    <name type="scientific">Orchesella dallaii</name>
    <dbReference type="NCBI Taxonomy" id="48710"/>
    <lineage>
        <taxon>Eukaryota</taxon>
        <taxon>Metazoa</taxon>
        <taxon>Ecdysozoa</taxon>
        <taxon>Arthropoda</taxon>
        <taxon>Hexapoda</taxon>
        <taxon>Collembola</taxon>
        <taxon>Entomobryomorpha</taxon>
        <taxon>Entomobryoidea</taxon>
        <taxon>Orchesellidae</taxon>
        <taxon>Orchesellinae</taxon>
        <taxon>Orchesella</taxon>
    </lineage>
</organism>
<name>A0ABP1PV04_9HEXA</name>
<dbReference type="InterPro" id="IPR003029">
    <property type="entry name" value="S1_domain"/>
</dbReference>
<feature type="domain" description="S1 motif" evidence="6">
    <location>
        <begin position="465"/>
        <end position="533"/>
    </location>
</feature>
<dbReference type="CDD" id="cd02845">
    <property type="entry name" value="PAZ_piwi_like"/>
    <property type="match status" value="1"/>
</dbReference>
<keyword evidence="3" id="KW-0677">Repeat</keyword>
<dbReference type="Gene3D" id="2.40.50.140">
    <property type="entry name" value="Nucleic acid-binding proteins"/>
    <property type="match status" value="4"/>
</dbReference>
<dbReference type="Pfam" id="PF23278">
    <property type="entry name" value="Piwi_N"/>
    <property type="match status" value="1"/>
</dbReference>
<dbReference type="SMART" id="SM00949">
    <property type="entry name" value="PAZ"/>
    <property type="match status" value="1"/>
</dbReference>
<dbReference type="InterPro" id="IPR036085">
    <property type="entry name" value="PAZ_dom_sf"/>
</dbReference>
<evidence type="ECO:0000259" key="7">
    <source>
        <dbReference type="PROSITE" id="PS50821"/>
    </source>
</evidence>
<feature type="domain" description="PAZ" evidence="7">
    <location>
        <begin position="1413"/>
        <end position="1522"/>
    </location>
</feature>
<feature type="compositionally biased region" description="Gly residues" evidence="5">
    <location>
        <begin position="23"/>
        <end position="32"/>
    </location>
</feature>
<evidence type="ECO:0008006" key="10">
    <source>
        <dbReference type="Google" id="ProtNLM"/>
    </source>
</evidence>
<feature type="compositionally biased region" description="Basic and acidic residues" evidence="5">
    <location>
        <begin position="1"/>
        <end position="19"/>
    </location>
</feature>
<reference evidence="8 9" key="1">
    <citation type="submission" date="2024-08" db="EMBL/GenBank/DDBJ databases">
        <authorList>
            <person name="Cucini C."/>
            <person name="Frati F."/>
        </authorList>
    </citation>
    <scope>NUCLEOTIDE SEQUENCE [LARGE SCALE GENOMIC DNA]</scope>
</reference>
<dbReference type="Pfam" id="PF00575">
    <property type="entry name" value="S1"/>
    <property type="match status" value="1"/>
</dbReference>
<dbReference type="PANTHER" id="PTHR23270">
    <property type="entry name" value="PROGRAMMED CELL DEATH PROTEIN 11 PRE-RRNA PROCESSING PROTEIN RRP5"/>
    <property type="match status" value="1"/>
</dbReference>
<feature type="compositionally biased region" description="Acidic residues" evidence="5">
    <location>
        <begin position="939"/>
        <end position="953"/>
    </location>
</feature>
<sequence>MVDREEYFPRGKEPPHVAKVDGVGDGVSGKGNNGEKQAQLENKTNNQEKPLEAKLEDKETLAGNRKEVEEKKFAVVPLTYDQIMEGMLSIGIVSRIRDHDMYISLPGRTGGTVSINNISTPYLKIMEKYEGQKPSTEDEICFYSLKELFQIGQQVVVKVAKVERSETSTKIYLTMNPQDLHEFYSTAVLEEDLVLIAAVQSKEDHGYVMDVGIAGVRCFLPKADADEYIEANQNRPLGIGQLMYCKIKKSEVHSDRLDDNIIVTVMPTELRRQKMEEITTLNYSALIPGMLVDAVVMETNKTGIVVRCMDFNGLIYQDHMSESWTSPETLEIGSTVPARVLYILPNLTSPYLTLQTDLLPLAQTGDRTDFKKLGAKLEVTVVGIEKRGVIVRFEDDDKGLIPINHIGHETLLRVKFKDISKKYPKNSTHPCRVLQYIPVERMYLCSFKKEMLTNDIFHIQQASCGKVVSCKIIGWNMEGVRVQVGSAIQGYIPDSLDKRNSCLDSKEKLIGTTIKARIMQRDIEQNTLVLTAHKELVTSNGVVLTSVDEAEVGMKGHAIIKTIDKTGAYVNTIGGVEGLIPRAELIRIGLAGFAESIIPGQIIKYKVLEKNNEKNQLVLSAIIKGKEFNTEYLENMKDPEFWKAAVSHYSVLGHLDKARRVAKQALDTIDYRKVKGKREVWGSLLQLEMKYGTEETVNKTYAEALEQSDEFEWLKLAAKVYDQQNRPKDAERIYREMTKKFLLEPEAWIRFGKFNFFKQNFDGGREVLHQALINVPEPKRLLVITNFALLEMHHGDQSKGEQMLDRVLEQHPQRSDLWLVYANGLIKVGDYDKARNVFQRSIENNWSPRKVEPLLQRYRELENDHGNESTKVEFHHYVDALKEKIKDEEEYSEVVPQKGRQGKRKLSSNSESDSQEENDESKKEKRKKNKKMKSVPETGNDDSEFDPEANEMEVDMKTESSDLKEGGEDESVSDSDEEPDQSKSKKKKKSDAAVADVPETVGEFPASKLNRARLADFKEAHHVGQNIQYKVREKNHKKHNLVMAAVIEDEEKDRAGAPSVLVVLLAVVSRPPEELTMDELVERYADAESSQERAARREIGLMMSSTPDMSAEIPSAASTGRGRFRERGASTPSAQTVEVGGGHGKPIGSLASPAVPTTQSQFGDTMDVPLVRKQVDLQTVTEGSQNEAKAVKRIEKSWSTGSAATGAIAASGAVTATACLASTSTKRWKIPEEDLPTISRIGAKGTKIEVGTNYIRLRVAEGLPGVVEYHVAYSEPLESVSLRKKSLWQFEDKLGQSRFFDGTTLFLPFILDEDVTVLHGMHPVESTELTVYITFVKAKANILPFFEVLLRRIMVHLELVEIGNEFYDLELVQIMDKQKLQVWPGMIVTAKEEAEGGLRINVGTCSLILQTDTVFDYFISLKGDPKLKEKFNHFVINKIVLTKYDNMPYRIDDVAWDMTPATEFKHKMSFETFLKMQYNQTVKFMNQPMLISKLKPRKNERMGGETTQRMAVLVPELCYLTGQDNLTEDQRANFKVMTDLAESEQGVNQFMQQLYGSERVKEILGEWNLEVSPKTVLVEGRKIDGAQFPFNRRSNAVKVGPDFSREAGLDVYDKVALQNDVEMPPDLPLEVWEGVLGFLPPKEFHSAINASPVWNRLMMSEHTSNLFPLVLPNLAEYLDSERIMGCRVVNRACKRAVDELLTENIGCWGKRQPVTTKMGSMIESIRAQHYVFGSEEIIRSFMRHMLLPTHRPHPNDNPFITGSIFLLLWHSREEDQEHIIEMFLSRFGNHIRSLAFYDASFRRQPPLETLLWMLGLQYLPNLKSLKIHGGALMRTELERPLDVLDVPLLESIEELYLDPKFPESMTEPALKFLRRWELTLRALSVGSWFLESQIATASVLYNSVPRLKWIEVSGIGRIGLCKLAQVQWRLEELQLKDVCFRSTDTTTLIYLLQAVISFAEVLETLKLFLWNENTRIQESGDEDDVLLLEKEMMPMAKLKHLTLDFACLKLRWAWRFFQLSCQLVEELSLYLYEDIAPKKEDMLVIFHRAFDILLRLKKITVFSRLNTKKSVLRHSFSDQ</sequence>
<comment type="caution">
    <text evidence="8">The sequence shown here is derived from an EMBL/GenBank/DDBJ whole genome shotgun (WGS) entry which is preliminary data.</text>
</comment>
<dbReference type="PROSITE" id="PS50821">
    <property type="entry name" value="PAZ"/>
    <property type="match status" value="1"/>
</dbReference>
<dbReference type="InterPro" id="IPR055430">
    <property type="entry name" value="HAT_Syf1_CNRKL1_C"/>
</dbReference>
<evidence type="ECO:0000259" key="6">
    <source>
        <dbReference type="PROSITE" id="PS50126"/>
    </source>
</evidence>